<comment type="caution">
    <text evidence="2">The sequence shown here is derived from an EMBL/GenBank/DDBJ whole genome shotgun (WGS) entry which is preliminary data.</text>
</comment>
<dbReference type="EC" id="2.7.7.65" evidence="2"/>
<dbReference type="EMBL" id="JARYZI010000004">
    <property type="protein sequence ID" value="MDH8678088.1"/>
    <property type="molecule type" value="Genomic_DNA"/>
</dbReference>
<evidence type="ECO:0000313" key="3">
    <source>
        <dbReference type="Proteomes" id="UP001158045"/>
    </source>
</evidence>
<dbReference type="PROSITE" id="PS50887">
    <property type="entry name" value="GGDEF"/>
    <property type="match status" value="1"/>
</dbReference>
<gene>
    <name evidence="2" type="ORF">QE109_08010</name>
</gene>
<evidence type="ECO:0000313" key="2">
    <source>
        <dbReference type="EMBL" id="MDH8678088.1"/>
    </source>
</evidence>
<keyword evidence="2" id="KW-0808">Transferase</keyword>
<dbReference type="PANTHER" id="PTHR45138">
    <property type="entry name" value="REGULATORY COMPONENTS OF SENSORY TRANSDUCTION SYSTEM"/>
    <property type="match status" value="1"/>
</dbReference>
<dbReference type="SMART" id="SM00267">
    <property type="entry name" value="GGDEF"/>
    <property type="match status" value="1"/>
</dbReference>
<dbReference type="InterPro" id="IPR000160">
    <property type="entry name" value="GGDEF_dom"/>
</dbReference>
<dbReference type="CDD" id="cd18773">
    <property type="entry name" value="PDC1_HK_sensor"/>
    <property type="match status" value="1"/>
</dbReference>
<dbReference type="Gene3D" id="3.30.450.20">
    <property type="entry name" value="PAS domain"/>
    <property type="match status" value="1"/>
</dbReference>
<organism evidence="2 3">
    <name type="scientific">Fusibacter bizertensis</name>
    <dbReference type="NCBI Taxonomy" id="1488331"/>
    <lineage>
        <taxon>Bacteria</taxon>
        <taxon>Bacillati</taxon>
        <taxon>Bacillota</taxon>
        <taxon>Clostridia</taxon>
        <taxon>Eubacteriales</taxon>
        <taxon>Eubacteriales Family XII. Incertae Sedis</taxon>
        <taxon>Fusibacter</taxon>
    </lineage>
</organism>
<dbReference type="InterPro" id="IPR050469">
    <property type="entry name" value="Diguanylate_Cyclase"/>
</dbReference>
<keyword evidence="3" id="KW-1185">Reference proteome</keyword>
<dbReference type="Gene3D" id="3.30.70.270">
    <property type="match status" value="1"/>
</dbReference>
<protein>
    <submittedName>
        <fullName evidence="2">Diguanylate cyclase</fullName>
        <ecNumber evidence="2">2.7.7.65</ecNumber>
    </submittedName>
</protein>
<dbReference type="PANTHER" id="PTHR45138:SF9">
    <property type="entry name" value="DIGUANYLATE CYCLASE DGCM-RELATED"/>
    <property type="match status" value="1"/>
</dbReference>
<dbReference type="Pfam" id="PF00990">
    <property type="entry name" value="GGDEF"/>
    <property type="match status" value="1"/>
</dbReference>
<evidence type="ECO:0000259" key="1">
    <source>
        <dbReference type="PROSITE" id="PS50887"/>
    </source>
</evidence>
<dbReference type="RefSeq" id="WP_281093918.1">
    <property type="nucleotide sequence ID" value="NZ_JARYZI010000004.1"/>
</dbReference>
<accession>A0ABT6NCE6</accession>
<feature type="domain" description="GGDEF" evidence="1">
    <location>
        <begin position="572"/>
        <end position="708"/>
    </location>
</feature>
<dbReference type="InterPro" id="IPR029787">
    <property type="entry name" value="Nucleotide_cyclase"/>
</dbReference>
<dbReference type="InterPro" id="IPR043128">
    <property type="entry name" value="Rev_trsase/Diguanyl_cyclase"/>
</dbReference>
<dbReference type="GO" id="GO:0052621">
    <property type="term" value="F:diguanylate cyclase activity"/>
    <property type="evidence" value="ECO:0007669"/>
    <property type="project" value="UniProtKB-EC"/>
</dbReference>
<dbReference type="CDD" id="cd01949">
    <property type="entry name" value="GGDEF"/>
    <property type="match status" value="1"/>
</dbReference>
<dbReference type="SUPFAM" id="SSF55073">
    <property type="entry name" value="Nucleotide cyclase"/>
    <property type="match status" value="1"/>
</dbReference>
<dbReference type="NCBIfam" id="TIGR00254">
    <property type="entry name" value="GGDEF"/>
    <property type="match status" value="1"/>
</dbReference>
<reference evidence="2 3" key="1">
    <citation type="submission" date="2023-04" db="EMBL/GenBank/DDBJ databases">
        <title>Fusibacter bizertensis strain WBS, isolated from littoral bottom sediments of the Arctic seas - biochemical and genomic analysis.</title>
        <authorList>
            <person name="Brioukhanov A.L."/>
        </authorList>
    </citation>
    <scope>NUCLEOTIDE SEQUENCE [LARGE SCALE GENOMIC DNA]</scope>
    <source>
        <strain evidence="2 3">WBS</strain>
    </source>
</reference>
<name>A0ABT6NCE6_9FIRM</name>
<sequence length="708" mass="82087">MAKVKWRRKSIVSRLTFLVLIIIVLQTVLLAGTLIIGGVFDQAEKNAYQSFYDKVNNRKEYVQREMKNRWTNLDPYVSTIEKSIASDNFDSDQIFKDMMDQLIAMLRTTQVTGVYIILDHKGINDNRYPALYIRDYDPLSNIYSDDDIYMISGPSELAKDYQIPLDQTWQYHLKLTDANKSFYTSPYTYASLTSKASLLGYWSKPFKLTESDVPIITYSMPLFDASGTLRGIVGIEVTLNYLTDFFPATDLQPRDSLGYLIAYRKDGNEEMMPVVMEGALQKRMIIEDEPLNLKLLDSNRNIYELLNHEGKEVIYASVEKIGLYQYNTPFEDEEWYIVGFMREDYLLSYVKRIQQILMISLFLSIMLGALGGSGISYQLAKPIINLAKEVRESDKSKILHLNSTGLSELDELSHAIEVANKLILDSASRLSKIIEMVALPIGAFEMNKNNDNVFVTEQFFDVLGYENKDDDSYRDKETFKAMLDQVFSNPEPDEDNVYCLNLEPKRWVRVNVTISDELIIGVAMDVTDEILEKNEIKRDRDLDSLTKLLNRKGFQWQFEAWEKQYKENKSTEVAALLMFDLDNLKIINDTYGHKWGDQYIIKAVERLVHISDDSHRILGRRSGDEFVMLLHHFDSKEALREKVSLFFEGLKDHLIEFPDGSQRPVMISAGLMWYEYPELNYDELLHYADEALYESKRHKKGNFTESLY</sequence>
<proteinExistence type="predicted"/>
<dbReference type="Proteomes" id="UP001158045">
    <property type="component" value="Unassembled WGS sequence"/>
</dbReference>
<keyword evidence="2" id="KW-0548">Nucleotidyltransferase</keyword>